<keyword evidence="5" id="KW-1185">Reference proteome</keyword>
<organism evidence="4 5">
    <name type="scientific">Escallonia herrerae</name>
    <dbReference type="NCBI Taxonomy" id="1293975"/>
    <lineage>
        <taxon>Eukaryota</taxon>
        <taxon>Viridiplantae</taxon>
        <taxon>Streptophyta</taxon>
        <taxon>Embryophyta</taxon>
        <taxon>Tracheophyta</taxon>
        <taxon>Spermatophyta</taxon>
        <taxon>Magnoliopsida</taxon>
        <taxon>eudicotyledons</taxon>
        <taxon>Gunneridae</taxon>
        <taxon>Pentapetalae</taxon>
        <taxon>asterids</taxon>
        <taxon>campanulids</taxon>
        <taxon>Escalloniales</taxon>
        <taxon>Escalloniaceae</taxon>
        <taxon>Escallonia</taxon>
    </lineage>
</organism>
<dbReference type="InterPro" id="IPR000757">
    <property type="entry name" value="Beta-glucanase-like"/>
</dbReference>
<keyword evidence="1" id="KW-0378">Hydrolase</keyword>
<keyword evidence="2" id="KW-0326">Glycosidase</keyword>
<evidence type="ECO:0000313" key="4">
    <source>
        <dbReference type="EMBL" id="KAK3031195.1"/>
    </source>
</evidence>
<proteinExistence type="predicted"/>
<name>A0AA88WU26_9ASTE</name>
<dbReference type="InterPro" id="IPR013320">
    <property type="entry name" value="ConA-like_dom_sf"/>
</dbReference>
<gene>
    <name evidence="4" type="ORF">RJ639_035352</name>
</gene>
<reference evidence="4" key="1">
    <citation type="submission" date="2022-12" db="EMBL/GenBank/DDBJ databases">
        <title>Draft genome assemblies for two species of Escallonia (Escalloniales).</title>
        <authorList>
            <person name="Chanderbali A."/>
            <person name="Dervinis C."/>
            <person name="Anghel I."/>
            <person name="Soltis D."/>
            <person name="Soltis P."/>
            <person name="Zapata F."/>
        </authorList>
    </citation>
    <scope>NUCLEOTIDE SEQUENCE</scope>
    <source>
        <strain evidence="4">UCBG64.0493</strain>
        <tissue evidence="4">Leaf</tissue>
    </source>
</reference>
<comment type="caution">
    <text evidence="4">The sequence shown here is derived from an EMBL/GenBank/DDBJ whole genome shotgun (WGS) entry which is preliminary data.</text>
</comment>
<dbReference type="InterPro" id="IPR044791">
    <property type="entry name" value="Beta-glucanase/XTH"/>
</dbReference>
<dbReference type="GO" id="GO:0005975">
    <property type="term" value="P:carbohydrate metabolic process"/>
    <property type="evidence" value="ECO:0007669"/>
    <property type="project" value="InterPro"/>
</dbReference>
<dbReference type="Pfam" id="PF00722">
    <property type="entry name" value="Glyco_hydro_16"/>
    <property type="match status" value="1"/>
</dbReference>
<evidence type="ECO:0000256" key="2">
    <source>
        <dbReference type="ARBA" id="ARBA00023295"/>
    </source>
</evidence>
<protein>
    <recommendedName>
        <fullName evidence="3">GH16 domain-containing protein</fullName>
    </recommendedName>
</protein>
<dbReference type="PANTHER" id="PTHR31062">
    <property type="entry name" value="XYLOGLUCAN ENDOTRANSGLUCOSYLASE/HYDROLASE PROTEIN 8-RELATED"/>
    <property type="match status" value="1"/>
</dbReference>
<feature type="domain" description="GH16" evidence="3">
    <location>
        <begin position="1"/>
        <end position="26"/>
    </location>
</feature>
<evidence type="ECO:0000313" key="5">
    <source>
        <dbReference type="Proteomes" id="UP001188597"/>
    </source>
</evidence>
<dbReference type="EMBL" id="JAVXUP010000315">
    <property type="protein sequence ID" value="KAK3031195.1"/>
    <property type="molecule type" value="Genomic_DNA"/>
</dbReference>
<accession>A0AA88WU26</accession>
<dbReference type="SUPFAM" id="SSF49899">
    <property type="entry name" value="Concanavalin A-like lectins/glucanases"/>
    <property type="match status" value="1"/>
</dbReference>
<dbReference type="AlphaFoldDB" id="A0AA88WU26"/>
<evidence type="ECO:0000259" key="3">
    <source>
        <dbReference type="Pfam" id="PF00722"/>
    </source>
</evidence>
<sequence>MRVYSSLWNADDWATQGEQVKTDWTKAPFTASKLQRQWALMGAKQVYDIQLLHRLETISTMSPC</sequence>
<evidence type="ECO:0000256" key="1">
    <source>
        <dbReference type="ARBA" id="ARBA00022801"/>
    </source>
</evidence>
<dbReference type="Gene3D" id="2.60.120.200">
    <property type="match status" value="1"/>
</dbReference>
<dbReference type="GO" id="GO:0004553">
    <property type="term" value="F:hydrolase activity, hydrolyzing O-glycosyl compounds"/>
    <property type="evidence" value="ECO:0007669"/>
    <property type="project" value="InterPro"/>
</dbReference>
<dbReference type="Proteomes" id="UP001188597">
    <property type="component" value="Unassembled WGS sequence"/>
</dbReference>